<sequence>MKGPFRDYKSNVFLQALQDARADLPADRMEDFFQGTVCHFLGVIPEKIGKEILNTLAILFHQSESYTLFFTRHGYTQFLPFHQRNLTDYLLEVLYEISLVDPKAFTKTVVDLFGRMIVRRPNKALIIISNLLQSYSNQDYQIYIVNTLFDGASRFQVPEAGTTYARLLTYLANQYPSIREQREIDIYNCLLPLLLADDAETINSAYAGLSLIATLREDIAMPFNETSMHIRHPEVYQAAIDFLLVAPLFSSAVVPQRLISNLALCAEKDKKATLVLLRLAEQRNIAKYMVDNSEWMSLKLPTTSDTFLLFLVVFSHQALRHDIGRCEYFTDFMVNMSEKADVKTLTALSKIVRRVDLVAEIVDILSAGEFFANYLARCDVLQNKKSEYLSILMIDTISKFCFTREMIPMCKTLYDIITGGGENVDSAIRLAIDLCVYKKCQDRFTSMKIGEYLTTNFRSLSCQKMAKHLIRLTTPN</sequence>
<name>A2E2P4_TRIV3</name>
<dbReference type="Proteomes" id="UP000001542">
    <property type="component" value="Unassembled WGS sequence"/>
</dbReference>
<dbReference type="InterPro" id="IPR016024">
    <property type="entry name" value="ARM-type_fold"/>
</dbReference>
<protein>
    <submittedName>
        <fullName evidence="1">Uncharacterized protein</fullName>
    </submittedName>
</protein>
<dbReference type="VEuPathDB" id="TrichDB:TVAG_212540"/>
<dbReference type="KEGG" id="tva:4771045"/>
<evidence type="ECO:0000313" key="1">
    <source>
        <dbReference type="EMBL" id="EAY13072.1"/>
    </source>
</evidence>
<dbReference type="SUPFAM" id="SSF48371">
    <property type="entry name" value="ARM repeat"/>
    <property type="match status" value="1"/>
</dbReference>
<organism evidence="1 2">
    <name type="scientific">Trichomonas vaginalis (strain ATCC PRA-98 / G3)</name>
    <dbReference type="NCBI Taxonomy" id="412133"/>
    <lineage>
        <taxon>Eukaryota</taxon>
        <taxon>Metamonada</taxon>
        <taxon>Parabasalia</taxon>
        <taxon>Trichomonadida</taxon>
        <taxon>Trichomonadidae</taxon>
        <taxon>Trichomonas</taxon>
    </lineage>
</organism>
<reference evidence="1" key="2">
    <citation type="journal article" date="2007" name="Science">
        <title>Draft genome sequence of the sexually transmitted pathogen Trichomonas vaginalis.</title>
        <authorList>
            <person name="Carlton J.M."/>
            <person name="Hirt R.P."/>
            <person name="Silva J.C."/>
            <person name="Delcher A.L."/>
            <person name="Schatz M."/>
            <person name="Zhao Q."/>
            <person name="Wortman J.R."/>
            <person name="Bidwell S.L."/>
            <person name="Alsmark U.C.M."/>
            <person name="Besteiro S."/>
            <person name="Sicheritz-Ponten T."/>
            <person name="Noel C.J."/>
            <person name="Dacks J.B."/>
            <person name="Foster P.G."/>
            <person name="Simillion C."/>
            <person name="Van de Peer Y."/>
            <person name="Miranda-Saavedra D."/>
            <person name="Barton G.J."/>
            <person name="Westrop G.D."/>
            <person name="Mueller S."/>
            <person name="Dessi D."/>
            <person name="Fiori P.L."/>
            <person name="Ren Q."/>
            <person name="Paulsen I."/>
            <person name="Zhang H."/>
            <person name="Bastida-Corcuera F.D."/>
            <person name="Simoes-Barbosa A."/>
            <person name="Brown M.T."/>
            <person name="Hayes R.D."/>
            <person name="Mukherjee M."/>
            <person name="Okumura C.Y."/>
            <person name="Schneider R."/>
            <person name="Smith A.J."/>
            <person name="Vanacova S."/>
            <person name="Villalvazo M."/>
            <person name="Haas B.J."/>
            <person name="Pertea M."/>
            <person name="Feldblyum T.V."/>
            <person name="Utterback T.R."/>
            <person name="Shu C.L."/>
            <person name="Osoegawa K."/>
            <person name="de Jong P.J."/>
            <person name="Hrdy I."/>
            <person name="Horvathova L."/>
            <person name="Zubacova Z."/>
            <person name="Dolezal P."/>
            <person name="Malik S.B."/>
            <person name="Logsdon J.M. Jr."/>
            <person name="Henze K."/>
            <person name="Gupta A."/>
            <person name="Wang C.C."/>
            <person name="Dunne R.L."/>
            <person name="Upcroft J.A."/>
            <person name="Upcroft P."/>
            <person name="White O."/>
            <person name="Salzberg S.L."/>
            <person name="Tang P."/>
            <person name="Chiu C.-H."/>
            <person name="Lee Y.-S."/>
            <person name="Embley T.M."/>
            <person name="Coombs G.H."/>
            <person name="Mottram J.C."/>
            <person name="Tachezy J."/>
            <person name="Fraser-Liggett C.M."/>
            <person name="Johnson P.J."/>
        </authorList>
    </citation>
    <scope>NUCLEOTIDE SEQUENCE [LARGE SCALE GENOMIC DNA]</scope>
    <source>
        <strain evidence="1">G3</strain>
    </source>
</reference>
<dbReference type="SMR" id="A2E2P4"/>
<accession>A2E2P4</accession>
<gene>
    <name evidence="1" type="ORF">TVAG_212540</name>
</gene>
<dbReference type="VEuPathDB" id="TrichDB:TVAGG3_0166330"/>
<dbReference type="EMBL" id="DS113291">
    <property type="protein sequence ID" value="EAY13072.1"/>
    <property type="molecule type" value="Genomic_DNA"/>
</dbReference>
<keyword evidence="2" id="KW-1185">Reference proteome</keyword>
<proteinExistence type="predicted"/>
<dbReference type="InParanoid" id="A2E2P4"/>
<reference evidence="1" key="1">
    <citation type="submission" date="2006-10" db="EMBL/GenBank/DDBJ databases">
        <authorList>
            <person name="Amadeo P."/>
            <person name="Zhao Q."/>
            <person name="Wortman J."/>
            <person name="Fraser-Liggett C."/>
            <person name="Carlton J."/>
        </authorList>
    </citation>
    <scope>NUCLEOTIDE SEQUENCE</scope>
    <source>
        <strain evidence="1">G3</strain>
    </source>
</reference>
<dbReference type="AlphaFoldDB" id="A2E2P4"/>
<dbReference type="RefSeq" id="XP_001325295.1">
    <property type="nucleotide sequence ID" value="XM_001325260.1"/>
</dbReference>
<evidence type="ECO:0000313" key="2">
    <source>
        <dbReference type="Proteomes" id="UP000001542"/>
    </source>
</evidence>